<dbReference type="AlphaFoldDB" id="A0A0A9G8I6"/>
<evidence type="ECO:0000313" key="1">
    <source>
        <dbReference type="EMBL" id="JAE16993.1"/>
    </source>
</evidence>
<dbReference type="EMBL" id="GBRH01180903">
    <property type="protein sequence ID" value="JAE16993.1"/>
    <property type="molecule type" value="Transcribed_RNA"/>
</dbReference>
<reference evidence="1" key="1">
    <citation type="submission" date="2014-09" db="EMBL/GenBank/DDBJ databases">
        <authorList>
            <person name="Magalhaes I.L.F."/>
            <person name="Oliveira U."/>
            <person name="Santos F.R."/>
            <person name="Vidigal T.H.D.A."/>
            <person name="Brescovit A.D."/>
            <person name="Santos A.J."/>
        </authorList>
    </citation>
    <scope>NUCLEOTIDE SEQUENCE</scope>
    <source>
        <tissue evidence="1">Shoot tissue taken approximately 20 cm above the soil surface</tissue>
    </source>
</reference>
<name>A0A0A9G8I6_ARUDO</name>
<organism evidence="1">
    <name type="scientific">Arundo donax</name>
    <name type="common">Giant reed</name>
    <name type="synonym">Donax arundinaceus</name>
    <dbReference type="NCBI Taxonomy" id="35708"/>
    <lineage>
        <taxon>Eukaryota</taxon>
        <taxon>Viridiplantae</taxon>
        <taxon>Streptophyta</taxon>
        <taxon>Embryophyta</taxon>
        <taxon>Tracheophyta</taxon>
        <taxon>Spermatophyta</taxon>
        <taxon>Magnoliopsida</taxon>
        <taxon>Liliopsida</taxon>
        <taxon>Poales</taxon>
        <taxon>Poaceae</taxon>
        <taxon>PACMAD clade</taxon>
        <taxon>Arundinoideae</taxon>
        <taxon>Arundineae</taxon>
        <taxon>Arundo</taxon>
    </lineage>
</organism>
<proteinExistence type="predicted"/>
<accession>A0A0A9G8I6</accession>
<protein>
    <submittedName>
        <fullName evidence="1">Uncharacterized protein</fullName>
    </submittedName>
</protein>
<reference evidence="1" key="2">
    <citation type="journal article" date="2015" name="Data Brief">
        <title>Shoot transcriptome of the giant reed, Arundo donax.</title>
        <authorList>
            <person name="Barrero R.A."/>
            <person name="Guerrero F.D."/>
            <person name="Moolhuijzen P."/>
            <person name="Goolsby J.A."/>
            <person name="Tidwell J."/>
            <person name="Bellgard S.E."/>
            <person name="Bellgard M.I."/>
        </authorList>
    </citation>
    <scope>NUCLEOTIDE SEQUENCE</scope>
    <source>
        <tissue evidence="1">Shoot tissue taken approximately 20 cm above the soil surface</tissue>
    </source>
</reference>
<sequence>MSPSLTSSVEYFDFHVHRKQNLITEHHIINPCIFLMSEDMKKYA</sequence>